<keyword evidence="3 5" id="KW-0238">DNA-binding</keyword>
<dbReference type="SUPFAM" id="SSF48498">
    <property type="entry name" value="Tetracyclin repressor-like, C-terminal domain"/>
    <property type="match status" value="1"/>
</dbReference>
<proteinExistence type="predicted"/>
<dbReference type="PANTHER" id="PTHR30055">
    <property type="entry name" value="HTH-TYPE TRANSCRIPTIONAL REGULATOR RUTR"/>
    <property type="match status" value="1"/>
</dbReference>
<dbReference type="Pfam" id="PF13977">
    <property type="entry name" value="TetR_C_6"/>
    <property type="match status" value="1"/>
</dbReference>
<evidence type="ECO:0000256" key="4">
    <source>
        <dbReference type="ARBA" id="ARBA00023163"/>
    </source>
</evidence>
<accession>A0A1G7Y6K7</accession>
<evidence type="ECO:0000256" key="5">
    <source>
        <dbReference type="PROSITE-ProRule" id="PRU00335"/>
    </source>
</evidence>
<reference evidence="8" key="1">
    <citation type="submission" date="2016-10" db="EMBL/GenBank/DDBJ databases">
        <authorList>
            <person name="Varghese N."/>
            <person name="Submissions S."/>
        </authorList>
    </citation>
    <scope>NUCLEOTIDE SEQUENCE [LARGE SCALE GENOMIC DNA]</scope>
    <source>
        <strain evidence="8">CGMCC 4.3506</strain>
    </source>
</reference>
<dbReference type="InterPro" id="IPR036271">
    <property type="entry name" value="Tet_transcr_reg_TetR-rel_C_sf"/>
</dbReference>
<evidence type="ECO:0000256" key="3">
    <source>
        <dbReference type="ARBA" id="ARBA00023125"/>
    </source>
</evidence>
<keyword evidence="8" id="KW-1185">Reference proteome</keyword>
<evidence type="ECO:0000313" key="8">
    <source>
        <dbReference type="Proteomes" id="UP000199623"/>
    </source>
</evidence>
<dbReference type="Gene3D" id="1.10.357.10">
    <property type="entry name" value="Tetracycline Repressor, domain 2"/>
    <property type="match status" value="1"/>
</dbReference>
<dbReference type="InterPro" id="IPR039538">
    <property type="entry name" value="BetI_C"/>
</dbReference>
<dbReference type="InterPro" id="IPR001647">
    <property type="entry name" value="HTH_TetR"/>
</dbReference>
<organism evidence="7 8">
    <name type="scientific">Lentzea fradiae</name>
    <dbReference type="NCBI Taxonomy" id="200378"/>
    <lineage>
        <taxon>Bacteria</taxon>
        <taxon>Bacillati</taxon>
        <taxon>Actinomycetota</taxon>
        <taxon>Actinomycetes</taxon>
        <taxon>Pseudonocardiales</taxon>
        <taxon>Pseudonocardiaceae</taxon>
        <taxon>Lentzea</taxon>
    </lineage>
</organism>
<evidence type="ECO:0000313" key="7">
    <source>
        <dbReference type="EMBL" id="SDG92095.1"/>
    </source>
</evidence>
<dbReference type="GO" id="GO:0000976">
    <property type="term" value="F:transcription cis-regulatory region binding"/>
    <property type="evidence" value="ECO:0007669"/>
    <property type="project" value="TreeGrafter"/>
</dbReference>
<dbReference type="Proteomes" id="UP000199623">
    <property type="component" value="Unassembled WGS sequence"/>
</dbReference>
<evidence type="ECO:0000259" key="6">
    <source>
        <dbReference type="PROSITE" id="PS50977"/>
    </source>
</evidence>
<keyword evidence="2" id="KW-0805">Transcription regulation</keyword>
<dbReference type="EMBL" id="FNCC01000013">
    <property type="protein sequence ID" value="SDG92095.1"/>
    <property type="molecule type" value="Genomic_DNA"/>
</dbReference>
<dbReference type="InterPro" id="IPR009057">
    <property type="entry name" value="Homeodomain-like_sf"/>
</dbReference>
<feature type="DNA-binding region" description="H-T-H motif" evidence="5">
    <location>
        <begin position="47"/>
        <end position="66"/>
    </location>
</feature>
<protein>
    <submittedName>
        <fullName evidence="7">Transcriptional repressor</fullName>
    </submittedName>
</protein>
<sequence length="216" mass="23951">MTLLLKLAESCYKKAVSPRVVDPAARRQAVAEAVFRVVVRDGVEQASLRNVAVEAGLAIGSVRHYFDSHDDMIIFAVDALIHSIQDRVAAHVRSLDDRSDPRRPAERVLSEVLPLDERRRDEAVLWLAFATAARTRPSLLPHAERLYDGLRWLCLRAVSLMAEAGTISASLDLGLEAERLASLLNGLTVDGVLHPDRMTPDLAMSVLRRHLESLSY</sequence>
<keyword evidence="4" id="KW-0804">Transcription</keyword>
<evidence type="ECO:0000256" key="1">
    <source>
        <dbReference type="ARBA" id="ARBA00022491"/>
    </source>
</evidence>
<dbReference type="SUPFAM" id="SSF46689">
    <property type="entry name" value="Homeodomain-like"/>
    <property type="match status" value="1"/>
</dbReference>
<dbReference type="OrthoDB" id="9816296at2"/>
<dbReference type="InterPro" id="IPR050109">
    <property type="entry name" value="HTH-type_TetR-like_transc_reg"/>
</dbReference>
<dbReference type="GO" id="GO:0003700">
    <property type="term" value="F:DNA-binding transcription factor activity"/>
    <property type="evidence" value="ECO:0007669"/>
    <property type="project" value="TreeGrafter"/>
</dbReference>
<dbReference type="PROSITE" id="PS50977">
    <property type="entry name" value="HTH_TETR_2"/>
    <property type="match status" value="1"/>
</dbReference>
<name>A0A1G7Y6K7_9PSEU</name>
<keyword evidence="1" id="KW-0678">Repressor</keyword>
<feature type="domain" description="HTH tetR-type" evidence="6">
    <location>
        <begin position="24"/>
        <end position="84"/>
    </location>
</feature>
<gene>
    <name evidence="7" type="ORF">SAMN05216553_113119</name>
</gene>
<dbReference type="AlphaFoldDB" id="A0A1G7Y6K7"/>
<evidence type="ECO:0000256" key="2">
    <source>
        <dbReference type="ARBA" id="ARBA00023015"/>
    </source>
</evidence>
<dbReference type="PANTHER" id="PTHR30055:SF234">
    <property type="entry name" value="HTH-TYPE TRANSCRIPTIONAL REGULATOR BETI"/>
    <property type="match status" value="1"/>
</dbReference>
<dbReference type="STRING" id="200378.SAMN05216553_113119"/>